<protein>
    <recommendedName>
        <fullName evidence="4">F-box domain-containing protein</fullName>
    </recommendedName>
</protein>
<evidence type="ECO:0000256" key="1">
    <source>
        <dbReference type="SAM" id="MobiDB-lite"/>
    </source>
</evidence>
<evidence type="ECO:0000313" key="2">
    <source>
        <dbReference type="EMBL" id="KPM40488.1"/>
    </source>
</evidence>
<dbReference type="Proteomes" id="UP000050424">
    <property type="component" value="Unassembled WGS sequence"/>
</dbReference>
<proteinExistence type="predicted"/>
<name>A0A0P7BJE6_9HYPO</name>
<keyword evidence="3" id="KW-1185">Reference proteome</keyword>
<organism evidence="2 3">
    <name type="scientific">Neonectria ditissima</name>
    <dbReference type="NCBI Taxonomy" id="78410"/>
    <lineage>
        <taxon>Eukaryota</taxon>
        <taxon>Fungi</taxon>
        <taxon>Dikarya</taxon>
        <taxon>Ascomycota</taxon>
        <taxon>Pezizomycotina</taxon>
        <taxon>Sordariomycetes</taxon>
        <taxon>Hypocreomycetidae</taxon>
        <taxon>Hypocreales</taxon>
        <taxon>Nectriaceae</taxon>
        <taxon>Neonectria</taxon>
    </lineage>
</organism>
<feature type="region of interest" description="Disordered" evidence="1">
    <location>
        <begin position="454"/>
        <end position="497"/>
    </location>
</feature>
<comment type="caution">
    <text evidence="2">The sequence shown here is derived from an EMBL/GenBank/DDBJ whole genome shotgun (WGS) entry which is preliminary data.</text>
</comment>
<feature type="region of interest" description="Disordered" evidence="1">
    <location>
        <begin position="400"/>
        <end position="421"/>
    </location>
</feature>
<dbReference type="OrthoDB" id="3766406at2759"/>
<sequence length="497" mass="55813">MFTSQDPKALTDRYDPYPFRRSTAVGGRLEEPSSRRDTSIGGMPAEVVYEISCHLPSIDRAALALASRQILHVLGENVLKLEQSSKYALLRRLERDGGFKSDILCSLCRIFHPPRLCLTWNPKDARRACVGSGQDDEVWAKITSPHLPRQVHFDIVAAITRNSRHGLTQYTTQMLASTTYHHHEDGHTMISCYVSAKVVNGRLLLKIEKFLFPRVERLGTLDAVPKLKSMLIRHPDLRACCAHYKWDSIHRFVFQPNPYEPDDTRRHNCLWTNGIYCWGDCCASLKQPCTGKIRDFLSTLRGCPKCHTDLAMTYKNYNDEGTILILTSWKDLGAGLHVDDASWKSHRALDPVAETPRRRPEIGSIYRAYESKREKHSRRYSGPSNEDWTVAVLRNGSVTRYDPTREPWSTSKRPSRTLDERLPFRCANAPTDYRTNLATQAALTPPSARVSALPFGARASGGSPGYATSTFSSRRRVTPSRGSSSSGGKTAPAPGPK</sequence>
<gene>
    <name evidence="2" type="ORF">AK830_g6060</name>
</gene>
<evidence type="ECO:0008006" key="4">
    <source>
        <dbReference type="Google" id="ProtNLM"/>
    </source>
</evidence>
<dbReference type="EMBL" id="LKCW01000082">
    <property type="protein sequence ID" value="KPM40488.1"/>
    <property type="molecule type" value="Genomic_DNA"/>
</dbReference>
<accession>A0A0P7BJE6</accession>
<dbReference type="AlphaFoldDB" id="A0A0P7BJE6"/>
<evidence type="ECO:0000313" key="3">
    <source>
        <dbReference type="Proteomes" id="UP000050424"/>
    </source>
</evidence>
<feature type="region of interest" description="Disordered" evidence="1">
    <location>
        <begin position="11"/>
        <end position="38"/>
    </location>
</feature>
<reference evidence="2 3" key="1">
    <citation type="submission" date="2015-09" db="EMBL/GenBank/DDBJ databases">
        <title>Draft genome of a European isolate of the apple canker pathogen Neonectria ditissima.</title>
        <authorList>
            <person name="Gomez-Cortecero A."/>
            <person name="Harrison R.J."/>
            <person name="Armitage A.D."/>
        </authorList>
    </citation>
    <scope>NUCLEOTIDE SEQUENCE [LARGE SCALE GENOMIC DNA]</scope>
    <source>
        <strain evidence="2 3">R09/05</strain>
    </source>
</reference>
<feature type="compositionally biased region" description="Basic and acidic residues" evidence="1">
    <location>
        <begin position="28"/>
        <end position="38"/>
    </location>
</feature>